<reference evidence="1" key="2">
    <citation type="journal article" date="2015" name="Data Brief">
        <title>Shoot transcriptome of the giant reed, Arundo donax.</title>
        <authorList>
            <person name="Barrero R.A."/>
            <person name="Guerrero F.D."/>
            <person name="Moolhuijzen P."/>
            <person name="Goolsby J.A."/>
            <person name="Tidwell J."/>
            <person name="Bellgard S.E."/>
            <person name="Bellgard M.I."/>
        </authorList>
    </citation>
    <scope>NUCLEOTIDE SEQUENCE</scope>
    <source>
        <tissue evidence="1">Shoot tissue taken approximately 20 cm above the soil surface</tissue>
    </source>
</reference>
<evidence type="ECO:0000313" key="1">
    <source>
        <dbReference type="EMBL" id="JAD36610.1"/>
    </source>
</evidence>
<reference evidence="1" key="1">
    <citation type="submission" date="2014-09" db="EMBL/GenBank/DDBJ databases">
        <authorList>
            <person name="Magalhaes I.L.F."/>
            <person name="Oliveira U."/>
            <person name="Santos F.R."/>
            <person name="Vidigal T.H.D.A."/>
            <person name="Brescovit A.D."/>
            <person name="Santos A.J."/>
        </authorList>
    </citation>
    <scope>NUCLEOTIDE SEQUENCE</scope>
    <source>
        <tissue evidence="1">Shoot tissue taken approximately 20 cm above the soil surface</tissue>
    </source>
</reference>
<protein>
    <submittedName>
        <fullName evidence="1">Uncharacterized protein</fullName>
    </submittedName>
</protein>
<organism evidence="1">
    <name type="scientific">Arundo donax</name>
    <name type="common">Giant reed</name>
    <name type="synonym">Donax arundinaceus</name>
    <dbReference type="NCBI Taxonomy" id="35708"/>
    <lineage>
        <taxon>Eukaryota</taxon>
        <taxon>Viridiplantae</taxon>
        <taxon>Streptophyta</taxon>
        <taxon>Embryophyta</taxon>
        <taxon>Tracheophyta</taxon>
        <taxon>Spermatophyta</taxon>
        <taxon>Magnoliopsida</taxon>
        <taxon>Liliopsida</taxon>
        <taxon>Poales</taxon>
        <taxon>Poaceae</taxon>
        <taxon>PACMAD clade</taxon>
        <taxon>Arundinoideae</taxon>
        <taxon>Arundineae</taxon>
        <taxon>Arundo</taxon>
    </lineage>
</organism>
<name>A0A0A8ZIT2_ARUDO</name>
<dbReference type="EMBL" id="GBRH01261285">
    <property type="protein sequence ID" value="JAD36610.1"/>
    <property type="molecule type" value="Transcribed_RNA"/>
</dbReference>
<dbReference type="AlphaFoldDB" id="A0A0A8ZIT2"/>
<sequence length="27" mass="3143">MPSLLRPLTSLGMIIYLRNCFVTSIFR</sequence>
<accession>A0A0A8ZIT2</accession>
<proteinExistence type="predicted"/>